<accession>A0A565BVS9</accession>
<dbReference type="AlphaFoldDB" id="A0A565BVS9"/>
<dbReference type="Proteomes" id="UP000489600">
    <property type="component" value="Unassembled WGS sequence"/>
</dbReference>
<proteinExistence type="predicted"/>
<dbReference type="EMBL" id="CABITT030000005">
    <property type="protein sequence ID" value="VVB05471.1"/>
    <property type="molecule type" value="Genomic_DNA"/>
</dbReference>
<keyword evidence="2" id="KW-1185">Reference proteome</keyword>
<evidence type="ECO:0000313" key="1">
    <source>
        <dbReference type="EMBL" id="VVB05471.1"/>
    </source>
</evidence>
<protein>
    <submittedName>
        <fullName evidence="1">Uncharacterized protein</fullName>
    </submittedName>
</protein>
<sequence>MKAPTTHVKRLGAIDIVVAPKTTNTHTIATDIAKNPQWNIRPCISNDVGVTTPSTSRAAKEKTAAIQNVI</sequence>
<gene>
    <name evidence="1" type="ORF">ANE_LOCUS15915</name>
</gene>
<organism evidence="1 2">
    <name type="scientific">Arabis nemorensis</name>
    <dbReference type="NCBI Taxonomy" id="586526"/>
    <lineage>
        <taxon>Eukaryota</taxon>
        <taxon>Viridiplantae</taxon>
        <taxon>Streptophyta</taxon>
        <taxon>Embryophyta</taxon>
        <taxon>Tracheophyta</taxon>
        <taxon>Spermatophyta</taxon>
        <taxon>Magnoliopsida</taxon>
        <taxon>eudicotyledons</taxon>
        <taxon>Gunneridae</taxon>
        <taxon>Pentapetalae</taxon>
        <taxon>rosids</taxon>
        <taxon>malvids</taxon>
        <taxon>Brassicales</taxon>
        <taxon>Brassicaceae</taxon>
        <taxon>Arabideae</taxon>
        <taxon>Arabis</taxon>
    </lineage>
</organism>
<comment type="caution">
    <text evidence="1">The sequence shown here is derived from an EMBL/GenBank/DDBJ whole genome shotgun (WGS) entry which is preliminary data.</text>
</comment>
<name>A0A565BVS9_9BRAS</name>
<evidence type="ECO:0000313" key="2">
    <source>
        <dbReference type="Proteomes" id="UP000489600"/>
    </source>
</evidence>
<reference evidence="1" key="1">
    <citation type="submission" date="2019-07" db="EMBL/GenBank/DDBJ databases">
        <authorList>
            <person name="Dittberner H."/>
        </authorList>
    </citation>
    <scope>NUCLEOTIDE SEQUENCE [LARGE SCALE GENOMIC DNA]</scope>
</reference>